<feature type="region of interest" description="Disordered" evidence="1">
    <location>
        <begin position="234"/>
        <end position="257"/>
    </location>
</feature>
<evidence type="ECO:0000313" key="4">
    <source>
        <dbReference type="Proteomes" id="UP001615550"/>
    </source>
</evidence>
<evidence type="ECO:0000256" key="1">
    <source>
        <dbReference type="SAM" id="MobiDB-lite"/>
    </source>
</evidence>
<dbReference type="RefSeq" id="WP_400188330.1">
    <property type="nucleotide sequence ID" value="NZ_JBGORX010000006.1"/>
</dbReference>
<gene>
    <name evidence="3" type="primary">icmX</name>
    <name evidence="3" type="ORF">ACD661_12890</name>
</gene>
<reference evidence="3 4" key="1">
    <citation type="submission" date="2024-08" db="EMBL/GenBank/DDBJ databases">
        <title>Draft Genome Sequence of Legionella lytica strain DSB2004, Isolated From a Fire Sprinkler System.</title>
        <authorList>
            <person name="Everhart A.D."/>
            <person name="Kidane D.T."/>
            <person name="Farone A.L."/>
            <person name="Farone M.B."/>
        </authorList>
    </citation>
    <scope>NUCLEOTIDE SEQUENCE [LARGE SCALE GENOMIC DNA]</scope>
    <source>
        <strain evidence="3 4">DSB2004</strain>
    </source>
</reference>
<dbReference type="EMBL" id="JBGORX010000006">
    <property type="protein sequence ID" value="MFJ1269456.1"/>
    <property type="molecule type" value="Genomic_DNA"/>
</dbReference>
<keyword evidence="4" id="KW-1185">Reference proteome</keyword>
<evidence type="ECO:0000256" key="2">
    <source>
        <dbReference type="SAM" id="SignalP"/>
    </source>
</evidence>
<evidence type="ECO:0000313" key="3">
    <source>
        <dbReference type="EMBL" id="MFJ1269456.1"/>
    </source>
</evidence>
<dbReference type="Proteomes" id="UP001615550">
    <property type="component" value="Unassembled WGS sequence"/>
</dbReference>
<sequence length="447" mass="48745">MKRLSKFAVINLFCWTALPAVADDVSQYSTQQTATNTQNLVQYLVNLGGYLGYNITQSPTKNNSTVSQTLLNATATQVMQTYMFNTFLGALPVNAFSTALAQIVPGEVSGASSINAWANNTFNAQTFNNPSSQQQGKVSVVNNVDQQTFQQDPVNQGLLNILGTPDNSYCMNYDGTEWVGCSSNANGNLVPGSVVSANIIGELPSTYQYFTYQYNQQFLSQLNSNNLTAPLLYSTQSTSNNTGSPGSGSNSQNQGLSAQNQAQQAANFIRYVSGSVTPLQLPNLKSYDTLYSTATAASGSQQPTLQQIQAQSTLNNYFTSLRTYAAQYSVGLSNLYFIMSKRLPQNQSTTGQAPASQALSEFKMATWRLFNADMSQNNQWINQINSASPATVEKEIATLLAEINYQMYLDRQIQERILMTNSIMLLQNTRSTQPSGNFTSGSTTNSQ</sequence>
<keyword evidence="2" id="KW-0732">Signal</keyword>
<dbReference type="NCBIfam" id="NF038225">
    <property type="entry name" value="IcmX_IVB"/>
    <property type="match status" value="1"/>
</dbReference>
<feature type="chain" id="PRO_5046283939" evidence="2">
    <location>
        <begin position="23"/>
        <end position="447"/>
    </location>
</feature>
<proteinExistence type="predicted"/>
<name>A0ABW8DCA1_9GAMM</name>
<accession>A0ABW8DCA1</accession>
<feature type="signal peptide" evidence="2">
    <location>
        <begin position="1"/>
        <end position="22"/>
    </location>
</feature>
<organism evidence="3 4">
    <name type="scientific">Legionella lytica</name>
    <dbReference type="NCBI Taxonomy" id="96232"/>
    <lineage>
        <taxon>Bacteria</taxon>
        <taxon>Pseudomonadati</taxon>
        <taxon>Pseudomonadota</taxon>
        <taxon>Gammaproteobacteria</taxon>
        <taxon>Legionellales</taxon>
        <taxon>Legionellaceae</taxon>
        <taxon>Legionella</taxon>
    </lineage>
</organism>
<protein>
    <submittedName>
        <fullName evidence="3">Type IVB secretion system protein IcmX</fullName>
    </submittedName>
</protein>
<comment type="caution">
    <text evidence="3">The sequence shown here is derived from an EMBL/GenBank/DDBJ whole genome shotgun (WGS) entry which is preliminary data.</text>
</comment>